<evidence type="ECO:0000313" key="1">
    <source>
        <dbReference type="EMBL" id="GGK79473.1"/>
    </source>
</evidence>
<name>A0A8J3BX38_9ACTN</name>
<accession>A0A8J3BX38</accession>
<dbReference type="AlphaFoldDB" id="A0A8J3BX38"/>
<comment type="caution">
    <text evidence="1">The sequence shown here is derived from an EMBL/GenBank/DDBJ whole genome shotgun (WGS) entry which is preliminary data.</text>
</comment>
<evidence type="ECO:0000313" key="2">
    <source>
        <dbReference type="Proteomes" id="UP000656042"/>
    </source>
</evidence>
<gene>
    <name evidence="1" type="ORF">GCM10012284_11830</name>
</gene>
<dbReference type="EMBL" id="BMMX01000002">
    <property type="protein sequence ID" value="GGK79473.1"/>
    <property type="molecule type" value="Genomic_DNA"/>
</dbReference>
<protein>
    <submittedName>
        <fullName evidence="1">Uncharacterized protein</fullName>
    </submittedName>
</protein>
<reference evidence="1" key="2">
    <citation type="submission" date="2020-09" db="EMBL/GenBank/DDBJ databases">
        <authorList>
            <person name="Sun Q."/>
            <person name="Zhou Y."/>
        </authorList>
    </citation>
    <scope>NUCLEOTIDE SEQUENCE</scope>
    <source>
        <strain evidence="1">CGMCC 4.7299</strain>
    </source>
</reference>
<dbReference type="RefSeq" id="WP_189078057.1">
    <property type="nucleotide sequence ID" value="NZ_BMMX01000002.1"/>
</dbReference>
<organism evidence="1 2">
    <name type="scientific">Mangrovihabitans endophyticus</name>
    <dbReference type="NCBI Taxonomy" id="1751298"/>
    <lineage>
        <taxon>Bacteria</taxon>
        <taxon>Bacillati</taxon>
        <taxon>Actinomycetota</taxon>
        <taxon>Actinomycetes</taxon>
        <taxon>Micromonosporales</taxon>
        <taxon>Micromonosporaceae</taxon>
        <taxon>Mangrovihabitans</taxon>
    </lineage>
</organism>
<dbReference type="Proteomes" id="UP000656042">
    <property type="component" value="Unassembled WGS sequence"/>
</dbReference>
<proteinExistence type="predicted"/>
<sequence length="105" mass="11348">MPCCGASPGTLQTKRAFDEIKGHDLGTVDQGDANAALRARLNARATRLDLTDFQRKTIAQLDLQTIGDVLLAEESTFRKVHGVGPVYARRIHNAAQAAVLEYLSG</sequence>
<reference evidence="1" key="1">
    <citation type="journal article" date="2014" name="Int. J. Syst. Evol. Microbiol.">
        <title>Complete genome sequence of Corynebacterium casei LMG S-19264T (=DSM 44701T), isolated from a smear-ripened cheese.</title>
        <authorList>
            <consortium name="US DOE Joint Genome Institute (JGI-PGF)"/>
            <person name="Walter F."/>
            <person name="Albersmeier A."/>
            <person name="Kalinowski J."/>
            <person name="Ruckert C."/>
        </authorList>
    </citation>
    <scope>NUCLEOTIDE SEQUENCE</scope>
    <source>
        <strain evidence="1">CGMCC 4.7299</strain>
    </source>
</reference>
<keyword evidence="2" id="KW-1185">Reference proteome</keyword>